<feature type="compositionally biased region" description="Low complexity" evidence="1">
    <location>
        <begin position="37"/>
        <end position="50"/>
    </location>
</feature>
<dbReference type="Proteomes" id="UP000182841">
    <property type="component" value="Unassembled WGS sequence"/>
</dbReference>
<dbReference type="AlphaFoldDB" id="A0A1H9SAM4"/>
<feature type="signal peptide" evidence="2">
    <location>
        <begin position="1"/>
        <end position="30"/>
    </location>
</feature>
<dbReference type="EMBL" id="FOGO01000004">
    <property type="protein sequence ID" value="SER82001.1"/>
    <property type="molecule type" value="Genomic_DNA"/>
</dbReference>
<sequence length="311" mass="33474">MPLCRSRAVLPLNSTLLCLLCLLCLLTGCAGEPHPGPDPEAAAGGPAAASVPPPGEEARAISVPLDRYDPSPAEQEVLDAAEDLLTARCMRRRGLSWERLPRTAAQDAEPRNRRRYGVVEPAIARGYGYHLPPDRPGVARRAAAAAARRAGLGDAGKTAAYGPEGRPGKATGGCVKQAEDALLDDVPDADFALLDDTIGTTYERSMKARSVARVFRAWSACMRQSGYRYADPMQALSDERWLRGDRAAAAEIRQARTDVRCKKGTDLVAVWNAAENRIQRAAIGEHPAAFAKLLRAQRAWMAAARRVLEGS</sequence>
<protein>
    <recommendedName>
        <fullName evidence="5">Lysozyme inhibitor LprI N-terminal domain-containing protein</fullName>
    </recommendedName>
</protein>
<evidence type="ECO:0000256" key="1">
    <source>
        <dbReference type="SAM" id="MobiDB-lite"/>
    </source>
</evidence>
<evidence type="ECO:0000313" key="4">
    <source>
        <dbReference type="Proteomes" id="UP000182841"/>
    </source>
</evidence>
<keyword evidence="2" id="KW-0732">Signal</keyword>
<dbReference type="OrthoDB" id="4800194at2"/>
<organism evidence="3 4">
    <name type="scientific">Streptomyces qinglanensis</name>
    <dbReference type="NCBI Taxonomy" id="943816"/>
    <lineage>
        <taxon>Bacteria</taxon>
        <taxon>Bacillati</taxon>
        <taxon>Actinomycetota</taxon>
        <taxon>Actinomycetes</taxon>
        <taxon>Kitasatosporales</taxon>
        <taxon>Streptomycetaceae</taxon>
        <taxon>Streptomyces</taxon>
    </lineage>
</organism>
<gene>
    <name evidence="3" type="ORF">SAMN05421870_104400</name>
</gene>
<keyword evidence="4" id="KW-1185">Reference proteome</keyword>
<feature type="chain" id="PRO_5010162159" description="Lysozyme inhibitor LprI N-terminal domain-containing protein" evidence="2">
    <location>
        <begin position="31"/>
        <end position="311"/>
    </location>
</feature>
<accession>A0A1H9SAM4</accession>
<dbReference type="PROSITE" id="PS51257">
    <property type="entry name" value="PROKAR_LIPOPROTEIN"/>
    <property type="match status" value="1"/>
</dbReference>
<dbReference type="RefSeq" id="WP_079171832.1">
    <property type="nucleotide sequence ID" value="NZ_FOGO01000004.1"/>
</dbReference>
<reference evidence="4" key="1">
    <citation type="submission" date="2016-10" db="EMBL/GenBank/DDBJ databases">
        <authorList>
            <person name="Varghese N."/>
            <person name="Submissions S."/>
        </authorList>
    </citation>
    <scope>NUCLEOTIDE SEQUENCE [LARGE SCALE GENOMIC DNA]</scope>
    <source>
        <strain evidence="4">CGMCC 4.6825</strain>
    </source>
</reference>
<name>A0A1H9SAM4_9ACTN</name>
<feature type="region of interest" description="Disordered" evidence="1">
    <location>
        <begin position="37"/>
        <end position="56"/>
    </location>
</feature>
<evidence type="ECO:0008006" key="5">
    <source>
        <dbReference type="Google" id="ProtNLM"/>
    </source>
</evidence>
<evidence type="ECO:0000313" key="3">
    <source>
        <dbReference type="EMBL" id="SER82001.1"/>
    </source>
</evidence>
<evidence type="ECO:0000256" key="2">
    <source>
        <dbReference type="SAM" id="SignalP"/>
    </source>
</evidence>
<proteinExistence type="predicted"/>